<evidence type="ECO:0000256" key="13">
    <source>
        <dbReference type="RuleBase" id="RU000688"/>
    </source>
</evidence>
<organism evidence="16 17">
    <name type="scientific">Petromyzon marinus</name>
    <name type="common">Sea lamprey</name>
    <dbReference type="NCBI Taxonomy" id="7757"/>
    <lineage>
        <taxon>Eukaryota</taxon>
        <taxon>Metazoa</taxon>
        <taxon>Chordata</taxon>
        <taxon>Craniata</taxon>
        <taxon>Vertebrata</taxon>
        <taxon>Cyclostomata</taxon>
        <taxon>Hyperoartia</taxon>
        <taxon>Petromyzontiformes</taxon>
        <taxon>Petromyzontidae</taxon>
        <taxon>Petromyzon</taxon>
    </lineage>
</organism>
<dbReference type="PANTHER" id="PTHR26451:SF860">
    <property type="entry name" value="ODORANT RECEPTOR-RELATED"/>
    <property type="match status" value="1"/>
</dbReference>
<keyword evidence="5 14" id="KW-0552">Olfaction</keyword>
<feature type="transmembrane region" description="Helical" evidence="14">
    <location>
        <begin position="252"/>
        <end position="270"/>
    </location>
</feature>
<evidence type="ECO:0000256" key="1">
    <source>
        <dbReference type="ARBA" id="ARBA00004651"/>
    </source>
</evidence>
<feature type="transmembrane region" description="Helical" evidence="14">
    <location>
        <begin position="290"/>
        <end position="307"/>
    </location>
</feature>
<dbReference type="InterPro" id="IPR000276">
    <property type="entry name" value="GPCR_Rhodpsn"/>
</dbReference>
<evidence type="ECO:0000313" key="17">
    <source>
        <dbReference type="RefSeq" id="XP_032832072.1"/>
    </source>
</evidence>
<dbReference type="PRINTS" id="PR00245">
    <property type="entry name" value="OLFACTORYR"/>
</dbReference>
<dbReference type="AlphaFoldDB" id="A0AAJ7XFB0"/>
<sequence>METNLTDGAPREGLMLPPGMILMTGLLREPANTRPLVFAFIFLMYALSVLGSLCLTLAIAREAQLRKPMYVFLCGLALNGVVMTTATQPRILYDLVSVNVISFAGCVAQMSVLHFATIVEGFILAAMAVDRYLAICRPLHYGSLLNGVVAAKLCMLLMALAALFVSGEVILGSVVKLCTKPRVVSMPSCDFMSLTKMSCEDTSANVAYGYFLIAVPAVGSLGIIVLSYVGILYECKRSSRRGGQHKAIRTCVTHFCVLCISYVFVIFMVLQHRISNSNAIPITARSILSSLYYIFPPALNPIIYGLRTSEIRQSLSKLLHHKVIST</sequence>
<keyword evidence="12 13" id="KW-0807">Transducer</keyword>
<dbReference type="FunFam" id="1.20.1070.10:FF:000024">
    <property type="entry name" value="Olfactory receptor"/>
    <property type="match status" value="1"/>
</dbReference>
<proteinExistence type="inferred from homology"/>
<dbReference type="GO" id="GO:0004984">
    <property type="term" value="F:olfactory receptor activity"/>
    <property type="evidence" value="ECO:0007669"/>
    <property type="project" value="InterPro"/>
</dbReference>
<keyword evidence="6 14" id="KW-1133">Transmembrane helix</keyword>
<dbReference type="PANTHER" id="PTHR26451">
    <property type="entry name" value="G_PROTEIN_RECEP_F1_2 DOMAIN-CONTAINING PROTEIN"/>
    <property type="match status" value="1"/>
</dbReference>
<keyword evidence="9" id="KW-1015">Disulfide bond</keyword>
<feature type="transmembrane region" description="Helical" evidence="14">
    <location>
        <begin position="141"/>
        <end position="165"/>
    </location>
</feature>
<feature type="domain" description="G-protein coupled receptors family 1 profile" evidence="15">
    <location>
        <begin position="51"/>
        <end position="304"/>
    </location>
</feature>
<keyword evidence="2 14" id="KW-1003">Cell membrane</keyword>
<dbReference type="InterPro" id="IPR052921">
    <property type="entry name" value="GPCR1_Superfamily_Member"/>
</dbReference>
<comment type="similarity">
    <text evidence="13">Belongs to the G-protein coupled receptor 1 family.</text>
</comment>
<evidence type="ECO:0000256" key="7">
    <source>
        <dbReference type="ARBA" id="ARBA00023040"/>
    </source>
</evidence>
<dbReference type="Proteomes" id="UP001318040">
    <property type="component" value="Chromosome 58"/>
</dbReference>
<dbReference type="SUPFAM" id="SSF81321">
    <property type="entry name" value="Family A G protein-coupled receptor-like"/>
    <property type="match status" value="1"/>
</dbReference>
<evidence type="ECO:0000313" key="16">
    <source>
        <dbReference type="Proteomes" id="UP001318040"/>
    </source>
</evidence>
<accession>A0AAJ7XFB0</accession>
<dbReference type="KEGG" id="pmrn:116955169"/>
<reference evidence="17" key="1">
    <citation type="submission" date="2025-08" db="UniProtKB">
        <authorList>
            <consortium name="RefSeq"/>
        </authorList>
    </citation>
    <scope>IDENTIFICATION</scope>
    <source>
        <tissue evidence="17">Sperm</tissue>
    </source>
</reference>
<evidence type="ECO:0000256" key="12">
    <source>
        <dbReference type="ARBA" id="ARBA00023224"/>
    </source>
</evidence>
<keyword evidence="4 13" id="KW-0812">Transmembrane</keyword>
<protein>
    <recommendedName>
        <fullName evidence="14">Olfactory receptor</fullName>
    </recommendedName>
</protein>
<evidence type="ECO:0000256" key="4">
    <source>
        <dbReference type="ARBA" id="ARBA00022692"/>
    </source>
</evidence>
<keyword evidence="7 13" id="KW-0297">G-protein coupled receptor</keyword>
<evidence type="ECO:0000256" key="9">
    <source>
        <dbReference type="ARBA" id="ARBA00023157"/>
    </source>
</evidence>
<keyword evidence="16" id="KW-1185">Reference proteome</keyword>
<dbReference type="GO" id="GO:0005886">
    <property type="term" value="C:plasma membrane"/>
    <property type="evidence" value="ECO:0007669"/>
    <property type="project" value="UniProtKB-SubCell"/>
</dbReference>
<dbReference type="Gene3D" id="1.20.1070.10">
    <property type="entry name" value="Rhodopsin 7-helix transmembrane proteins"/>
    <property type="match status" value="1"/>
</dbReference>
<gene>
    <name evidence="17" type="primary">LOC116955169</name>
</gene>
<dbReference type="Pfam" id="PF13853">
    <property type="entry name" value="7tm_4"/>
    <property type="match status" value="1"/>
</dbReference>
<keyword evidence="10 13" id="KW-0675">Receptor</keyword>
<dbReference type="PROSITE" id="PS00237">
    <property type="entry name" value="G_PROTEIN_RECEP_F1_1"/>
    <property type="match status" value="1"/>
</dbReference>
<dbReference type="SMART" id="SM01381">
    <property type="entry name" value="7TM_GPCR_Srsx"/>
    <property type="match status" value="1"/>
</dbReference>
<evidence type="ECO:0000259" key="15">
    <source>
        <dbReference type="PROSITE" id="PS50262"/>
    </source>
</evidence>
<keyword evidence="8 14" id="KW-0472">Membrane</keyword>
<evidence type="ECO:0000256" key="3">
    <source>
        <dbReference type="ARBA" id="ARBA00022606"/>
    </source>
</evidence>
<keyword evidence="11" id="KW-0325">Glycoprotein</keyword>
<dbReference type="PRINTS" id="PR00237">
    <property type="entry name" value="GPCRRHODOPSN"/>
</dbReference>
<evidence type="ECO:0000256" key="8">
    <source>
        <dbReference type="ARBA" id="ARBA00023136"/>
    </source>
</evidence>
<evidence type="ECO:0000256" key="2">
    <source>
        <dbReference type="ARBA" id="ARBA00022475"/>
    </source>
</evidence>
<evidence type="ECO:0000256" key="5">
    <source>
        <dbReference type="ARBA" id="ARBA00022725"/>
    </source>
</evidence>
<feature type="transmembrane region" description="Helical" evidence="14">
    <location>
        <begin position="70"/>
        <end position="88"/>
    </location>
</feature>
<evidence type="ECO:0000256" key="6">
    <source>
        <dbReference type="ARBA" id="ARBA00022989"/>
    </source>
</evidence>
<evidence type="ECO:0000256" key="14">
    <source>
        <dbReference type="RuleBase" id="RU363047"/>
    </source>
</evidence>
<dbReference type="GO" id="GO:0005549">
    <property type="term" value="F:odorant binding"/>
    <property type="evidence" value="ECO:0007669"/>
    <property type="project" value="TreeGrafter"/>
</dbReference>
<dbReference type="InterPro" id="IPR017452">
    <property type="entry name" value="GPCR_Rhodpsn_7TM"/>
</dbReference>
<feature type="transmembrane region" description="Helical" evidence="14">
    <location>
        <begin position="36"/>
        <end position="58"/>
    </location>
</feature>
<dbReference type="InterPro" id="IPR000725">
    <property type="entry name" value="Olfact_rcpt"/>
</dbReference>
<name>A0AAJ7XFB0_PETMA</name>
<comment type="subcellular location">
    <subcellularLocation>
        <location evidence="1 14">Cell membrane</location>
        <topology evidence="1 14">Multi-pass membrane protein</topology>
    </subcellularLocation>
</comment>
<evidence type="ECO:0000256" key="10">
    <source>
        <dbReference type="ARBA" id="ARBA00023170"/>
    </source>
</evidence>
<dbReference type="GO" id="GO:0004930">
    <property type="term" value="F:G protein-coupled receptor activity"/>
    <property type="evidence" value="ECO:0007669"/>
    <property type="project" value="UniProtKB-KW"/>
</dbReference>
<feature type="transmembrane region" description="Helical" evidence="14">
    <location>
        <begin position="207"/>
        <end position="231"/>
    </location>
</feature>
<dbReference type="RefSeq" id="XP_032832072.1">
    <property type="nucleotide sequence ID" value="XM_032976181.1"/>
</dbReference>
<evidence type="ECO:0000256" key="11">
    <source>
        <dbReference type="ARBA" id="ARBA00023180"/>
    </source>
</evidence>
<keyword evidence="3 14" id="KW-0716">Sensory transduction</keyword>
<dbReference type="PROSITE" id="PS50262">
    <property type="entry name" value="G_PROTEIN_RECEP_F1_2"/>
    <property type="match status" value="1"/>
</dbReference>
<feature type="transmembrane region" description="Helical" evidence="14">
    <location>
        <begin position="100"/>
        <end position="129"/>
    </location>
</feature>